<reference evidence="2" key="2">
    <citation type="submission" date="2021-04" db="EMBL/GenBank/DDBJ databases">
        <authorList>
            <person name="Gilroy R."/>
        </authorList>
    </citation>
    <scope>NUCLEOTIDE SEQUENCE</scope>
    <source>
        <strain evidence="2">ChiGjej1B1-14440</strain>
    </source>
</reference>
<dbReference type="GO" id="GO:0016020">
    <property type="term" value="C:membrane"/>
    <property type="evidence" value="ECO:0007669"/>
    <property type="project" value="GOC"/>
</dbReference>
<gene>
    <name evidence="2" type="ORF">H9980_03250</name>
</gene>
<reference evidence="2" key="1">
    <citation type="journal article" date="2021" name="PeerJ">
        <title>Extensive microbial diversity within the chicken gut microbiome revealed by metagenomics and culture.</title>
        <authorList>
            <person name="Gilroy R."/>
            <person name="Ravi A."/>
            <person name="Getino M."/>
            <person name="Pursley I."/>
            <person name="Horton D.L."/>
            <person name="Alikhan N.F."/>
            <person name="Baker D."/>
            <person name="Gharbi K."/>
            <person name="Hall N."/>
            <person name="Watson M."/>
            <person name="Adriaenssens E.M."/>
            <person name="Foster-Nyarko E."/>
            <person name="Jarju S."/>
            <person name="Secka A."/>
            <person name="Antonio M."/>
            <person name="Oren A."/>
            <person name="Chaudhuri R.R."/>
            <person name="La Ragione R."/>
            <person name="Hildebrand F."/>
            <person name="Pallen M.J."/>
        </authorList>
    </citation>
    <scope>NUCLEOTIDE SEQUENCE</scope>
    <source>
        <strain evidence="2">ChiGjej1B1-14440</strain>
    </source>
</reference>
<name>A0A9D1XKV4_9FIRM</name>
<dbReference type="Pfam" id="PF00149">
    <property type="entry name" value="Metallophos"/>
    <property type="match status" value="1"/>
</dbReference>
<evidence type="ECO:0000259" key="1">
    <source>
        <dbReference type="Pfam" id="PF00149"/>
    </source>
</evidence>
<accession>A0A9D1XKV4</accession>
<feature type="domain" description="Calcineurin-like phosphoesterase" evidence="1">
    <location>
        <begin position="45"/>
        <end position="183"/>
    </location>
</feature>
<dbReference type="SUPFAM" id="SSF56300">
    <property type="entry name" value="Metallo-dependent phosphatases"/>
    <property type="match status" value="1"/>
</dbReference>
<dbReference type="Proteomes" id="UP000886724">
    <property type="component" value="Unassembled WGS sequence"/>
</dbReference>
<comment type="caution">
    <text evidence="2">The sequence shown here is derived from an EMBL/GenBank/DDBJ whole genome shotgun (WGS) entry which is preliminary data.</text>
</comment>
<dbReference type="PANTHER" id="PTHR31302:SF25">
    <property type="entry name" value="PHOSPHOESTERASE"/>
    <property type="match status" value="1"/>
</dbReference>
<dbReference type="InterPro" id="IPR029052">
    <property type="entry name" value="Metallo-depent_PP-like"/>
</dbReference>
<dbReference type="PANTHER" id="PTHR31302">
    <property type="entry name" value="TRANSMEMBRANE PROTEIN WITH METALLOPHOSPHOESTERASE DOMAIN-RELATED"/>
    <property type="match status" value="1"/>
</dbReference>
<evidence type="ECO:0000313" key="3">
    <source>
        <dbReference type="Proteomes" id="UP000886724"/>
    </source>
</evidence>
<dbReference type="GO" id="GO:0009245">
    <property type="term" value="P:lipid A biosynthetic process"/>
    <property type="evidence" value="ECO:0007669"/>
    <property type="project" value="TreeGrafter"/>
</dbReference>
<dbReference type="InterPro" id="IPR004843">
    <property type="entry name" value="Calcineurin-like_PHP"/>
</dbReference>
<dbReference type="Gene3D" id="3.60.21.10">
    <property type="match status" value="1"/>
</dbReference>
<proteinExistence type="predicted"/>
<organism evidence="2 3">
    <name type="scientific">Candidatus Erysipelatoclostridium merdavium</name>
    <dbReference type="NCBI Taxonomy" id="2838566"/>
    <lineage>
        <taxon>Bacteria</taxon>
        <taxon>Bacillati</taxon>
        <taxon>Bacillota</taxon>
        <taxon>Erysipelotrichia</taxon>
        <taxon>Erysipelotrichales</taxon>
        <taxon>Erysipelotrichales incertae sedis</taxon>
    </lineage>
</organism>
<sequence>VLILVIIILLAGFTYYYSHSIAPEGYKIQESTITNDSLPEEFNNFKIGFISDINLEDSSDIERLGEIVASLNDQNVDMVIFGGDLFQSSAFETEKVISTLSNINSKFGKFAVLGEKDLTITTDVTAILNEGGFEVLHNEYRPIYYKNASISLFGLESNGDISGLLNDNNKDSYKLAVVHEPDYFTTTAKSAIALQLSGHTMGGYIRLPIIGGLFTKTNGSTYVSGRHTIDDSELIISNGLGMENGYEYRLFCPNQINIVTLKK</sequence>
<feature type="non-terminal residue" evidence="2">
    <location>
        <position position="1"/>
    </location>
</feature>
<dbReference type="GO" id="GO:0008758">
    <property type="term" value="F:UDP-2,3-diacylglucosamine hydrolase activity"/>
    <property type="evidence" value="ECO:0007669"/>
    <property type="project" value="TreeGrafter"/>
</dbReference>
<dbReference type="EMBL" id="DXET01000079">
    <property type="protein sequence ID" value="HIX80976.1"/>
    <property type="molecule type" value="Genomic_DNA"/>
</dbReference>
<dbReference type="AlphaFoldDB" id="A0A9D1XKV4"/>
<evidence type="ECO:0000313" key="2">
    <source>
        <dbReference type="EMBL" id="HIX80976.1"/>
    </source>
</evidence>
<protein>
    <submittedName>
        <fullName evidence="2">Phosphoesterase</fullName>
    </submittedName>
</protein>
<dbReference type="InterPro" id="IPR051158">
    <property type="entry name" value="Metallophosphoesterase_sf"/>
</dbReference>